<protein>
    <submittedName>
        <fullName evidence="3">Haloacid dehalogenase, type II</fullName>
    </submittedName>
</protein>
<dbReference type="InterPro" id="IPR006328">
    <property type="entry name" value="2-HAD"/>
</dbReference>
<dbReference type="HOGENOM" id="CLU_045011_3_2_2"/>
<dbReference type="Pfam" id="PF13419">
    <property type="entry name" value="HAD_2"/>
    <property type="match status" value="1"/>
</dbReference>
<gene>
    <name evidence="3" type="ordered locus">Aboo_0736</name>
</gene>
<dbReference type="PANTHER" id="PTHR43316">
    <property type="entry name" value="HYDROLASE, HALOACID DELAHOGENASE-RELATED"/>
    <property type="match status" value="1"/>
</dbReference>
<dbReference type="PANTHER" id="PTHR43316:SF9">
    <property type="entry name" value="ACID DEHALOGENASE, PUTATIVE (AFU_ORTHOLOGUE AFUA_6G14460)-RELATED"/>
    <property type="match status" value="1"/>
</dbReference>
<dbReference type="KEGG" id="abi:Aboo_0736"/>
<evidence type="ECO:0000256" key="1">
    <source>
        <dbReference type="ARBA" id="ARBA00007958"/>
    </source>
</evidence>
<dbReference type="InterPro" id="IPR023214">
    <property type="entry name" value="HAD_sf"/>
</dbReference>
<keyword evidence="2" id="KW-0378">Hydrolase</keyword>
<accession>B5I9I4</accession>
<dbReference type="EMBL" id="CP001941">
    <property type="protein sequence ID" value="ADD08547.1"/>
    <property type="molecule type" value="Genomic_DNA"/>
</dbReference>
<organism evidence="3 4">
    <name type="scientific">Aciduliprofundum boonei (strain DSM 19572 / T469)</name>
    <dbReference type="NCBI Taxonomy" id="439481"/>
    <lineage>
        <taxon>Archaea</taxon>
        <taxon>Methanobacteriati</taxon>
        <taxon>Thermoplasmatota</taxon>
        <taxon>DHVE2 group</taxon>
        <taxon>Candidatus Aciduliprofundum</taxon>
    </lineage>
</organism>
<dbReference type="eggNOG" id="arCOG02291">
    <property type="taxonomic scope" value="Archaea"/>
</dbReference>
<dbReference type="SFLD" id="SFLDG01129">
    <property type="entry name" value="C1.5:_HAD__Beta-PGM__Phosphata"/>
    <property type="match status" value="1"/>
</dbReference>
<evidence type="ECO:0000313" key="3">
    <source>
        <dbReference type="EMBL" id="ADD08547.1"/>
    </source>
</evidence>
<dbReference type="CDD" id="cd02588">
    <property type="entry name" value="HAD_L2-DEX"/>
    <property type="match status" value="1"/>
</dbReference>
<dbReference type="GeneID" id="8827682"/>
<dbReference type="SFLD" id="SFLDS00003">
    <property type="entry name" value="Haloacid_Dehalogenase"/>
    <property type="match status" value="1"/>
</dbReference>
<sequence>MKPVMSFDCYGTLIDWEEGIWNTINKILARRGINKRRESILSLYAQIESRAEKEYKPYKEILKEVMGEIGRVLGIKLEEEEKYALVKSIPNWPAFSDSKNALMRIKEDFRIAIISNVDNDIIEETIKNLGVDFDFIITAEMVRAYKPDLRVFKYAKDIMQVDKSNWFHTAQSIYHDIIPAKKLGVKTVWIKRRGFGATPPANTKADFNFLSLEDLANNIGSLK</sequence>
<dbReference type="STRING" id="439481.Aboo_0736"/>
<dbReference type="NCBIfam" id="TIGR01428">
    <property type="entry name" value="HAD_type_II"/>
    <property type="match status" value="1"/>
</dbReference>
<dbReference type="SUPFAM" id="SSF56784">
    <property type="entry name" value="HAD-like"/>
    <property type="match status" value="1"/>
</dbReference>
<dbReference type="InterPro" id="IPR041492">
    <property type="entry name" value="HAD_2"/>
</dbReference>
<dbReference type="AlphaFoldDB" id="B5I9I4"/>
<evidence type="ECO:0000256" key="2">
    <source>
        <dbReference type="ARBA" id="ARBA00022801"/>
    </source>
</evidence>
<proteinExistence type="inferred from homology"/>
<dbReference type="GO" id="GO:0019120">
    <property type="term" value="F:hydrolase activity, acting on acid halide bonds, in C-halide compounds"/>
    <property type="evidence" value="ECO:0007669"/>
    <property type="project" value="InterPro"/>
</dbReference>
<dbReference type="Proteomes" id="UP000001400">
    <property type="component" value="Chromosome"/>
</dbReference>
<dbReference type="Gene3D" id="1.10.150.750">
    <property type="match status" value="1"/>
</dbReference>
<dbReference type="InterPro" id="IPR051540">
    <property type="entry name" value="S-2-haloacid_dehalogenase"/>
</dbReference>
<dbReference type="NCBIfam" id="TIGR01493">
    <property type="entry name" value="HAD-SF-IA-v2"/>
    <property type="match status" value="1"/>
</dbReference>
<name>B5I9I4_ACIB4</name>
<dbReference type="Gene3D" id="3.40.50.1000">
    <property type="entry name" value="HAD superfamily/HAD-like"/>
    <property type="match status" value="1"/>
</dbReference>
<dbReference type="PRINTS" id="PR00413">
    <property type="entry name" value="HADHALOGNASE"/>
</dbReference>
<reference evidence="3" key="1">
    <citation type="submission" date="2010-02" db="EMBL/GenBank/DDBJ databases">
        <title>Complete sequence of Aciduliprofundum boonei T469.</title>
        <authorList>
            <consortium name="US DOE Joint Genome Institute"/>
            <person name="Lucas S."/>
            <person name="Copeland A."/>
            <person name="Lapidus A."/>
            <person name="Cheng J.-F."/>
            <person name="Bruce D."/>
            <person name="Goodwin L."/>
            <person name="Pitluck S."/>
            <person name="Saunders E."/>
            <person name="Detter J.C."/>
            <person name="Han C."/>
            <person name="Tapia R."/>
            <person name="Land M."/>
            <person name="Hauser L."/>
            <person name="Kyrpides N."/>
            <person name="Mikhailova N."/>
            <person name="Flores G."/>
            <person name="Reysenbach A.-L."/>
            <person name="Woyke T."/>
        </authorList>
    </citation>
    <scope>NUCLEOTIDE SEQUENCE</scope>
    <source>
        <strain evidence="3">T469</strain>
    </source>
</reference>
<dbReference type="InterPro" id="IPR036412">
    <property type="entry name" value="HAD-like_sf"/>
</dbReference>
<dbReference type="OrthoDB" id="212734at2157"/>
<keyword evidence="4" id="KW-1185">Reference proteome</keyword>
<dbReference type="RefSeq" id="WP_008082008.1">
    <property type="nucleotide sequence ID" value="NC_013926.1"/>
</dbReference>
<dbReference type="InterPro" id="IPR006439">
    <property type="entry name" value="HAD-SF_hydro_IA"/>
</dbReference>
<comment type="similarity">
    <text evidence="1">Belongs to the HAD-like hydrolase superfamily.</text>
</comment>
<evidence type="ECO:0000313" key="4">
    <source>
        <dbReference type="Proteomes" id="UP000001400"/>
    </source>
</evidence>